<evidence type="ECO:0000313" key="3">
    <source>
        <dbReference type="Proteomes" id="UP000244892"/>
    </source>
</evidence>
<evidence type="ECO:0000256" key="1">
    <source>
        <dbReference type="SAM" id="MobiDB-lite"/>
    </source>
</evidence>
<keyword evidence="3" id="KW-1185">Reference proteome</keyword>
<gene>
    <name evidence="2" type="ORF">DEH84_16730</name>
</gene>
<feature type="compositionally biased region" description="Basic and acidic residues" evidence="1">
    <location>
        <begin position="79"/>
        <end position="88"/>
    </location>
</feature>
<accession>A0A2U8FUY0</accession>
<sequence>MARFTKTQLGREEIAARKMAFDRPTRNLLLIIDPSRDGEDWLQMVHGAEAGALAALEEAGLIERAQAPAASAAAPARSSRSERGEDSVLRPPGETSLDETALYERLNGVVKAQLGLVQGLRMTLAIEQADGHEALCAVARQVIATVREHRGEAAAASASWTLGFEA</sequence>
<name>A0A2U8FUY0_9BURK</name>
<dbReference type="KEGG" id="aon:DEH84_16730"/>
<dbReference type="Proteomes" id="UP000244892">
    <property type="component" value="Chromosome"/>
</dbReference>
<dbReference type="OrthoDB" id="9152494at2"/>
<protein>
    <submittedName>
        <fullName evidence="2">Uncharacterized protein</fullName>
    </submittedName>
</protein>
<reference evidence="2 3" key="1">
    <citation type="submission" date="2018-05" db="EMBL/GenBank/DDBJ databases">
        <title>complete genome sequence of Aquabacterium olei NBRC 110486.</title>
        <authorList>
            <person name="Tang B."/>
            <person name="Chang J."/>
            <person name="Zhang L."/>
            <person name="Yang H."/>
        </authorList>
    </citation>
    <scope>NUCLEOTIDE SEQUENCE [LARGE SCALE GENOMIC DNA]</scope>
    <source>
        <strain evidence="2 3">NBRC 110486</strain>
    </source>
</reference>
<organism evidence="2 3">
    <name type="scientific">Aquabacterium olei</name>
    <dbReference type="NCBI Taxonomy" id="1296669"/>
    <lineage>
        <taxon>Bacteria</taxon>
        <taxon>Pseudomonadati</taxon>
        <taxon>Pseudomonadota</taxon>
        <taxon>Betaproteobacteria</taxon>
        <taxon>Burkholderiales</taxon>
        <taxon>Aquabacterium</taxon>
    </lineage>
</organism>
<feature type="region of interest" description="Disordered" evidence="1">
    <location>
        <begin position="67"/>
        <end position="95"/>
    </location>
</feature>
<proteinExistence type="predicted"/>
<dbReference type="AlphaFoldDB" id="A0A2U8FUY0"/>
<feature type="compositionally biased region" description="Low complexity" evidence="1">
    <location>
        <begin position="67"/>
        <end position="78"/>
    </location>
</feature>
<dbReference type="RefSeq" id="WP_109037988.1">
    <property type="nucleotide sequence ID" value="NZ_CP029210.1"/>
</dbReference>
<evidence type="ECO:0000313" key="2">
    <source>
        <dbReference type="EMBL" id="AWI54881.1"/>
    </source>
</evidence>
<dbReference type="EMBL" id="CP029210">
    <property type="protein sequence ID" value="AWI54881.1"/>
    <property type="molecule type" value="Genomic_DNA"/>
</dbReference>